<feature type="non-terminal residue" evidence="2">
    <location>
        <position position="1"/>
    </location>
</feature>
<evidence type="ECO:0000256" key="1">
    <source>
        <dbReference type="SAM" id="MobiDB-lite"/>
    </source>
</evidence>
<evidence type="ECO:0000313" key="2">
    <source>
        <dbReference type="EMBL" id="RCI02561.1"/>
    </source>
</evidence>
<protein>
    <submittedName>
        <fullName evidence="2">Uncharacterized protein</fullName>
    </submittedName>
</protein>
<feature type="compositionally biased region" description="Acidic residues" evidence="1">
    <location>
        <begin position="76"/>
        <end position="95"/>
    </location>
</feature>
<sequence>AIPYLSSHTNFHWAKSYQPSSLSHIFPINKFDSKKCITKYFDSDTRNILKSLSGGMKPKIIRAPAKAVIYCKKEADEEENDDDDSGEEEKEDEEKEVMLSMVKDLVKNMKEYRASAANNSEASFTDKYLTPVIQRVLLKNASEELYYALIDKPCKNKKKPDSMFGTRVRNKEIFFFFIEIKRPEAASKYQLEDDYAKLMKLMKGSLDDQLCLGVKDPLSLGLLVEGFKCTLFQMRLPADGIYMPMAFERFSLVEELHQLVHLPSIVEALYYVKCELAKLIEKVNQQRKREDKRAGKERVCFSFETKFMAKNNK</sequence>
<dbReference type="EMBL" id="PJQM01001345">
    <property type="protein sequence ID" value="RCI02561.1"/>
    <property type="molecule type" value="Genomic_DNA"/>
</dbReference>
<name>A0A367KK97_RHIST</name>
<accession>A0A367KK97</accession>
<keyword evidence="3" id="KW-1185">Reference proteome</keyword>
<dbReference type="OrthoDB" id="2268776at2759"/>
<proteinExistence type="predicted"/>
<dbReference type="Proteomes" id="UP000253551">
    <property type="component" value="Unassembled WGS sequence"/>
</dbReference>
<comment type="caution">
    <text evidence="2">The sequence shown here is derived from an EMBL/GenBank/DDBJ whole genome shotgun (WGS) entry which is preliminary data.</text>
</comment>
<dbReference type="AlphaFoldDB" id="A0A367KK97"/>
<organism evidence="2 3">
    <name type="scientific">Rhizopus stolonifer</name>
    <name type="common">Rhizopus nigricans</name>
    <dbReference type="NCBI Taxonomy" id="4846"/>
    <lineage>
        <taxon>Eukaryota</taxon>
        <taxon>Fungi</taxon>
        <taxon>Fungi incertae sedis</taxon>
        <taxon>Mucoromycota</taxon>
        <taxon>Mucoromycotina</taxon>
        <taxon>Mucoromycetes</taxon>
        <taxon>Mucorales</taxon>
        <taxon>Mucorineae</taxon>
        <taxon>Rhizopodaceae</taxon>
        <taxon>Rhizopus</taxon>
    </lineage>
</organism>
<gene>
    <name evidence="2" type="ORF">CU098_011934</name>
</gene>
<feature type="region of interest" description="Disordered" evidence="1">
    <location>
        <begin position="74"/>
        <end position="96"/>
    </location>
</feature>
<reference evidence="2 3" key="1">
    <citation type="journal article" date="2018" name="G3 (Bethesda)">
        <title>Phylogenetic and Phylogenomic Definition of Rhizopus Species.</title>
        <authorList>
            <person name="Gryganskyi A.P."/>
            <person name="Golan J."/>
            <person name="Dolatabadi S."/>
            <person name="Mondo S."/>
            <person name="Robb S."/>
            <person name="Idnurm A."/>
            <person name="Muszewska A."/>
            <person name="Steczkiewicz K."/>
            <person name="Masonjones S."/>
            <person name="Liao H.L."/>
            <person name="Gajdeczka M.T."/>
            <person name="Anike F."/>
            <person name="Vuek A."/>
            <person name="Anishchenko I.M."/>
            <person name="Voigt K."/>
            <person name="de Hoog G.S."/>
            <person name="Smith M.E."/>
            <person name="Heitman J."/>
            <person name="Vilgalys R."/>
            <person name="Stajich J.E."/>
        </authorList>
    </citation>
    <scope>NUCLEOTIDE SEQUENCE [LARGE SCALE GENOMIC DNA]</scope>
    <source>
        <strain evidence="2 3">LSU 92-RS-03</strain>
    </source>
</reference>
<evidence type="ECO:0000313" key="3">
    <source>
        <dbReference type="Proteomes" id="UP000253551"/>
    </source>
</evidence>